<gene>
    <name evidence="3" type="ORF">PVAND_014776</name>
</gene>
<accession>A0A9J6BAZ5</accession>
<dbReference type="InterPro" id="IPR001480">
    <property type="entry name" value="Bulb-type_lectin_dom"/>
</dbReference>
<evidence type="ECO:0000259" key="2">
    <source>
        <dbReference type="PROSITE" id="PS50927"/>
    </source>
</evidence>
<sequence length="168" mass="19501">MLLKKIFVITVLISIFIKAKCMVIINQTIETAKDKDGNELYFLPGDKLAINECLLNESWAIKSNGGKFYMRMHMDGNLVIYITKEHRFFWSTNTDNTGGKRLCMQEDGDFNIYGLENNVLWSSNTKGKYGIFVILTNCGYLEMYAEYNIKLWENKEYPAPHPKEDEDN</sequence>
<feature type="domain" description="Bulb-type lectin" evidence="2">
    <location>
        <begin position="46"/>
        <end position="156"/>
    </location>
</feature>
<evidence type="ECO:0000313" key="3">
    <source>
        <dbReference type="EMBL" id="KAG5666766.1"/>
    </source>
</evidence>
<dbReference type="EMBL" id="JADBJN010000004">
    <property type="protein sequence ID" value="KAG5666766.1"/>
    <property type="molecule type" value="Genomic_DNA"/>
</dbReference>
<name>A0A9J6BAZ5_POLVA</name>
<dbReference type="Proteomes" id="UP001107558">
    <property type="component" value="Chromosome 4"/>
</dbReference>
<dbReference type="SUPFAM" id="SSF51110">
    <property type="entry name" value="alpha-D-mannose-specific plant lectins"/>
    <property type="match status" value="1"/>
</dbReference>
<protein>
    <recommendedName>
        <fullName evidence="2">Bulb-type lectin domain-containing protein</fullName>
    </recommendedName>
</protein>
<dbReference type="AlphaFoldDB" id="A0A9J6BAZ5"/>
<evidence type="ECO:0000313" key="4">
    <source>
        <dbReference type="Proteomes" id="UP001107558"/>
    </source>
</evidence>
<keyword evidence="4" id="KW-1185">Reference proteome</keyword>
<keyword evidence="1" id="KW-0732">Signal</keyword>
<evidence type="ECO:0000256" key="1">
    <source>
        <dbReference type="SAM" id="SignalP"/>
    </source>
</evidence>
<comment type="caution">
    <text evidence="3">The sequence shown here is derived from an EMBL/GenBank/DDBJ whole genome shotgun (WGS) entry which is preliminary data.</text>
</comment>
<dbReference type="SMART" id="SM00108">
    <property type="entry name" value="B_lectin"/>
    <property type="match status" value="1"/>
</dbReference>
<dbReference type="Gene3D" id="2.90.10.10">
    <property type="entry name" value="Bulb-type lectin domain"/>
    <property type="match status" value="2"/>
</dbReference>
<dbReference type="OrthoDB" id="10051178at2759"/>
<feature type="chain" id="PRO_5039926250" description="Bulb-type lectin domain-containing protein" evidence="1">
    <location>
        <begin position="22"/>
        <end position="168"/>
    </location>
</feature>
<proteinExistence type="predicted"/>
<dbReference type="InterPro" id="IPR036426">
    <property type="entry name" value="Bulb-type_lectin_dom_sf"/>
</dbReference>
<dbReference type="PROSITE" id="PS50927">
    <property type="entry name" value="BULB_LECTIN"/>
    <property type="match status" value="1"/>
</dbReference>
<feature type="signal peptide" evidence="1">
    <location>
        <begin position="1"/>
        <end position="21"/>
    </location>
</feature>
<organism evidence="3 4">
    <name type="scientific">Polypedilum vanderplanki</name>
    <name type="common">Sleeping chironomid midge</name>
    <dbReference type="NCBI Taxonomy" id="319348"/>
    <lineage>
        <taxon>Eukaryota</taxon>
        <taxon>Metazoa</taxon>
        <taxon>Ecdysozoa</taxon>
        <taxon>Arthropoda</taxon>
        <taxon>Hexapoda</taxon>
        <taxon>Insecta</taxon>
        <taxon>Pterygota</taxon>
        <taxon>Neoptera</taxon>
        <taxon>Endopterygota</taxon>
        <taxon>Diptera</taxon>
        <taxon>Nematocera</taxon>
        <taxon>Chironomoidea</taxon>
        <taxon>Chironomidae</taxon>
        <taxon>Chironominae</taxon>
        <taxon>Polypedilum</taxon>
        <taxon>Polypedilum</taxon>
    </lineage>
</organism>
<reference evidence="3" key="1">
    <citation type="submission" date="2021-03" db="EMBL/GenBank/DDBJ databases">
        <title>Chromosome level genome of the anhydrobiotic midge Polypedilum vanderplanki.</title>
        <authorList>
            <person name="Yoshida Y."/>
            <person name="Kikawada T."/>
            <person name="Gusev O."/>
        </authorList>
    </citation>
    <scope>NUCLEOTIDE SEQUENCE</scope>
    <source>
        <strain evidence="3">NIAS01</strain>
        <tissue evidence="3">Whole body or cell culture</tissue>
    </source>
</reference>